<dbReference type="CDD" id="cd13944">
    <property type="entry name" value="lytB_ispH"/>
    <property type="match status" value="1"/>
</dbReference>
<evidence type="ECO:0000256" key="6">
    <source>
        <dbReference type="ARBA" id="ARBA00023014"/>
    </source>
</evidence>
<comment type="similarity">
    <text evidence="9">Belongs to the IspH family.</text>
</comment>
<keyword evidence="4 11" id="KW-0560">Oxidoreductase</keyword>
<keyword evidence="3" id="KW-0479">Metal-binding</keyword>
<dbReference type="GO" id="GO:0051539">
    <property type="term" value="F:4 iron, 4 sulfur cluster binding"/>
    <property type="evidence" value="ECO:0007669"/>
    <property type="project" value="UniProtKB-KW"/>
</dbReference>
<organism evidence="11">
    <name type="scientific">Pyropia yezoensis</name>
    <name type="common">Susabi-nori</name>
    <name type="synonym">Porphyra yezoensis</name>
    <dbReference type="NCBI Taxonomy" id="2788"/>
    <lineage>
        <taxon>Eukaryota</taxon>
        <taxon>Rhodophyta</taxon>
        <taxon>Bangiophyceae</taxon>
        <taxon>Bangiales</taxon>
        <taxon>Bangiaceae</taxon>
        <taxon>Pyropia</taxon>
    </lineage>
</organism>
<dbReference type="PANTHER" id="PTHR31619">
    <property type="entry name" value="4-HYDROXY-3-METHYLBUT-2-ENYL DIPHOSPHATE REDUCTASE, CHLOROPLASTIC"/>
    <property type="match status" value="1"/>
</dbReference>
<accession>A0A2I6BQ06</accession>
<dbReference type="GO" id="GO:0019288">
    <property type="term" value="P:isopentenyl diphosphate biosynthetic process, methylerythritol 4-phosphate pathway"/>
    <property type="evidence" value="ECO:0007669"/>
    <property type="project" value="InterPro"/>
</dbReference>
<evidence type="ECO:0000256" key="2">
    <source>
        <dbReference type="ARBA" id="ARBA00022485"/>
    </source>
</evidence>
<dbReference type="NCBIfam" id="TIGR00216">
    <property type="entry name" value="ispH_lytB"/>
    <property type="match status" value="1"/>
</dbReference>
<keyword evidence="2" id="KW-0004">4Fe-4S</keyword>
<dbReference type="Pfam" id="PF02401">
    <property type="entry name" value="LYTB"/>
    <property type="match status" value="1"/>
</dbReference>
<evidence type="ECO:0000256" key="9">
    <source>
        <dbReference type="ARBA" id="ARBA00046335"/>
    </source>
</evidence>
<evidence type="ECO:0000256" key="10">
    <source>
        <dbReference type="ARBA" id="ARBA00047177"/>
    </source>
</evidence>
<dbReference type="PANTHER" id="PTHR31619:SF5">
    <property type="entry name" value="4-HYDROXY-3-METHYLBUT-2-ENYL DIPHOSPHATE REDUCTASE, CHLOROPLASTIC"/>
    <property type="match status" value="1"/>
</dbReference>
<name>A0A2I6BQ06_PYRYE</name>
<comment type="pathway">
    <text evidence="7">Isoprenoid biosynthesis; isopentenyl diphosphate biosynthesis via DXP pathway; isopentenyl diphosphate from 1-deoxy-D-xylulose 5-phosphate: step 6/6.</text>
</comment>
<dbReference type="InterPro" id="IPR003451">
    <property type="entry name" value="LytB/IspH"/>
</dbReference>
<protein>
    <recommendedName>
        <fullName evidence="10">4-hydroxy-3-methylbut-2-enyl diphosphate reductase</fullName>
        <ecNumber evidence="10">1.17.7.4</ecNumber>
    </recommendedName>
</protein>
<reference evidence="11" key="1">
    <citation type="journal article" date="2017" name="Algae">
        <title>Molecular cloning and expression analysis of the first two key genes through 2-C-methyl-D-erythritol 4-phosphate (MEP) pathway from Pyropia haitanensis (Bangiales, Rhodophyta).</title>
        <authorList>
            <person name="Du Y."/>
            <person name="Guan J."/>
            <person name="Xu R."/>
            <person name="Liu X."/>
            <person name="Shen W."/>
            <person name="Ma Y."/>
            <person name="He Y."/>
            <person name="Shen S."/>
        </authorList>
    </citation>
    <scope>NUCLEOTIDE SEQUENCE</scope>
</reference>
<evidence type="ECO:0000256" key="3">
    <source>
        <dbReference type="ARBA" id="ARBA00022723"/>
    </source>
</evidence>
<evidence type="ECO:0000256" key="4">
    <source>
        <dbReference type="ARBA" id="ARBA00023002"/>
    </source>
</evidence>
<sequence length="478" mass="51788">MNSFPAFVVAAGSPLRPLEAGRPGGSAFVSTCRPCSPPSLVPGLPLSSTRSDAVHRCSYVRMAAEEEDNSKRALRRAIVSGDKFNRKGFKDTADLVKAEMTTEFTSDLIAELRAAAYTVVRGGVTVKLAKAYGFCWGVERAVAMAYETRRQFPGERIWITNEIIHNPSVNTRLREMGVLFVPQEGMVKDLSGVAAGDVVILPAFGATLEEMQFLTETGCQIVDTTCPWVSKVWGTLDKHKRVACTSVIHGKWAHEETIATASFADKYLVVANMAEAQYVADYILGGGDRDEFLAKFSNAMSAGFDPDTDLSAVGVANQTTMLKSETAAIGKLFEKTMLVRYGPSDLTTRFVAYDTICDATQERQDAMIELLDVGDVDLVVVIGGFNSSNTSHLQEMAEHAGVTSYWVDSAECVAPENRIRYRSSDGQEHVVDGFLPTGPVTIGVTSGASTPDKVVEDVLERLFMIHKLSAGVPVEARA</sequence>
<evidence type="ECO:0000313" key="11">
    <source>
        <dbReference type="EMBL" id="AUI80366.1"/>
    </source>
</evidence>
<dbReference type="Gene3D" id="3.40.1010.20">
    <property type="entry name" value="4-hydroxy-3-methylbut-2-enyl diphosphate reductase, catalytic domain"/>
    <property type="match status" value="2"/>
</dbReference>
<dbReference type="GO" id="GO:0050992">
    <property type="term" value="P:dimethylallyl diphosphate biosynthetic process"/>
    <property type="evidence" value="ECO:0007669"/>
    <property type="project" value="InterPro"/>
</dbReference>
<comment type="pathway">
    <text evidence="8">Isoprenoid biosynthesis; dimethylallyl diphosphate biosynthesis; dimethylallyl diphosphate from (2E)-4-hydroxy-3-methylbutenyl diphosphate: step 1/1.</text>
</comment>
<evidence type="ECO:0000256" key="1">
    <source>
        <dbReference type="ARBA" id="ARBA00001966"/>
    </source>
</evidence>
<dbReference type="Gene3D" id="3.40.50.11270">
    <property type="match status" value="1"/>
</dbReference>
<dbReference type="NCBIfam" id="NF009911">
    <property type="entry name" value="PRK13371.1"/>
    <property type="match status" value="1"/>
</dbReference>
<dbReference type="GO" id="GO:0046872">
    <property type="term" value="F:metal ion binding"/>
    <property type="evidence" value="ECO:0007669"/>
    <property type="project" value="UniProtKB-KW"/>
</dbReference>
<dbReference type="EC" id="1.17.7.4" evidence="10"/>
<evidence type="ECO:0000256" key="5">
    <source>
        <dbReference type="ARBA" id="ARBA00023004"/>
    </source>
</evidence>
<keyword evidence="5" id="KW-0408">Iron</keyword>
<dbReference type="EMBL" id="KY765555">
    <property type="protein sequence ID" value="AUI80366.1"/>
    <property type="molecule type" value="mRNA"/>
</dbReference>
<dbReference type="AlphaFoldDB" id="A0A2I6BQ06"/>
<keyword evidence="6" id="KW-0411">Iron-sulfur</keyword>
<proteinExistence type="evidence at transcript level"/>
<evidence type="ECO:0000256" key="8">
    <source>
        <dbReference type="ARBA" id="ARBA00046314"/>
    </source>
</evidence>
<dbReference type="GO" id="GO:0051745">
    <property type="term" value="F:4-hydroxy-3-methylbut-2-enyl diphosphate reductase activity"/>
    <property type="evidence" value="ECO:0007669"/>
    <property type="project" value="UniProtKB-EC"/>
</dbReference>
<dbReference type="HAMAP" id="MF_00191">
    <property type="entry name" value="IspH"/>
    <property type="match status" value="1"/>
</dbReference>
<comment type="cofactor">
    <cofactor evidence="1">
        <name>[4Fe-4S] cluster</name>
        <dbReference type="ChEBI" id="CHEBI:49883"/>
    </cofactor>
</comment>
<evidence type="ECO:0000256" key="7">
    <source>
        <dbReference type="ARBA" id="ARBA00046313"/>
    </source>
</evidence>
<gene>
    <name evidence="11" type="primary">HDR</name>
</gene>